<evidence type="ECO:0000256" key="1">
    <source>
        <dbReference type="ARBA" id="ARBA00023239"/>
    </source>
</evidence>
<dbReference type="Pfam" id="PF04909">
    <property type="entry name" value="Amidohydro_2"/>
    <property type="match status" value="1"/>
</dbReference>
<dbReference type="PANTHER" id="PTHR21240">
    <property type="entry name" value="2-AMINO-3-CARBOXYLMUCONATE-6-SEMIALDEHYDE DECARBOXYLASE"/>
    <property type="match status" value="1"/>
</dbReference>
<dbReference type="PANTHER" id="PTHR21240:SF28">
    <property type="entry name" value="ISO-OROTATE DECARBOXYLASE (EUROFUNG)"/>
    <property type="match status" value="1"/>
</dbReference>
<dbReference type="InterPro" id="IPR006680">
    <property type="entry name" value="Amidohydro-rel"/>
</dbReference>
<organism evidence="4 5">
    <name type="scientific">Amycolatopsis taiwanensis</name>
    <dbReference type="NCBI Taxonomy" id="342230"/>
    <lineage>
        <taxon>Bacteria</taxon>
        <taxon>Bacillati</taxon>
        <taxon>Actinomycetota</taxon>
        <taxon>Actinomycetes</taxon>
        <taxon>Pseudonocardiales</taxon>
        <taxon>Pseudonocardiaceae</taxon>
        <taxon>Amycolatopsis</taxon>
    </lineage>
</organism>
<dbReference type="AlphaFoldDB" id="A0A9W6QZ79"/>
<evidence type="ECO:0000313" key="4">
    <source>
        <dbReference type="EMBL" id="GLY65596.1"/>
    </source>
</evidence>
<keyword evidence="4" id="KW-0378">Hydrolase</keyword>
<dbReference type="GO" id="GO:0019748">
    <property type="term" value="P:secondary metabolic process"/>
    <property type="evidence" value="ECO:0007669"/>
    <property type="project" value="TreeGrafter"/>
</dbReference>
<dbReference type="SUPFAM" id="SSF51556">
    <property type="entry name" value="Metallo-dependent hydrolases"/>
    <property type="match status" value="1"/>
</dbReference>
<dbReference type="InterPro" id="IPR032466">
    <property type="entry name" value="Metal_Hydrolase"/>
</dbReference>
<sequence>MERPVDTIAVARKLAKGQPVSDVIDTDVHCAPASIETLFPFLDSYWRAYISDANLKLSPSFGNAYPPGAPTSAKPEARAAGTFPPDNVDGLRKQVLDNDGPRRAILNCTTSFDISYNPYYENALTRAVNDWLRTEWLDQDDRLRASMVVSTMDVEAAVAEIDRLGPDQRFVQVLLPVRGQDVRYGNKRFRPLLKAAERHDLVVGLHAWGRISSSPTPTGFAHSYFEDYLSNSQVVQGHVASLIAEGVFSELPELKVCLSECGFSWLPSLLWRFDKEWRAVWREVPWVKESPETYLYRHFRATTEPAHLPGDDDELAQVLEMMRVPEFLMYASDYPHDHGDGASRLLETLDEEARRKVLSGNATSFYR</sequence>
<evidence type="ECO:0000259" key="3">
    <source>
        <dbReference type="Pfam" id="PF04909"/>
    </source>
</evidence>
<name>A0A9W6QZ79_9PSEU</name>
<evidence type="ECO:0000256" key="2">
    <source>
        <dbReference type="SAM" id="MobiDB-lite"/>
    </source>
</evidence>
<keyword evidence="1" id="KW-0456">Lyase</keyword>
<protein>
    <submittedName>
        <fullName evidence="4">Hydrolase</fullName>
    </submittedName>
</protein>
<dbReference type="InterPro" id="IPR032465">
    <property type="entry name" value="ACMSD"/>
</dbReference>
<accession>A0A9W6QZ79</accession>
<gene>
    <name evidence="4" type="ORF">Atai01_22150</name>
</gene>
<dbReference type="GO" id="GO:0016787">
    <property type="term" value="F:hydrolase activity"/>
    <property type="evidence" value="ECO:0007669"/>
    <property type="project" value="UniProtKB-KW"/>
</dbReference>
<reference evidence="4" key="1">
    <citation type="submission" date="2023-03" db="EMBL/GenBank/DDBJ databases">
        <title>Amycolatopsis taiwanensis NBRC 103393.</title>
        <authorList>
            <person name="Ichikawa N."/>
            <person name="Sato H."/>
            <person name="Tonouchi N."/>
        </authorList>
    </citation>
    <scope>NUCLEOTIDE SEQUENCE</scope>
    <source>
        <strain evidence="4">NBRC 103393</strain>
    </source>
</reference>
<feature type="domain" description="Amidohydrolase-related" evidence="3">
    <location>
        <begin position="119"/>
        <end position="367"/>
    </location>
</feature>
<dbReference type="Gene3D" id="3.20.20.140">
    <property type="entry name" value="Metal-dependent hydrolases"/>
    <property type="match status" value="1"/>
</dbReference>
<comment type="caution">
    <text evidence="4">The sequence shown here is derived from an EMBL/GenBank/DDBJ whole genome shotgun (WGS) entry which is preliminary data.</text>
</comment>
<keyword evidence="5" id="KW-1185">Reference proteome</keyword>
<dbReference type="EMBL" id="BSTI01000004">
    <property type="protein sequence ID" value="GLY65596.1"/>
    <property type="molecule type" value="Genomic_DNA"/>
</dbReference>
<proteinExistence type="predicted"/>
<feature type="region of interest" description="Disordered" evidence="2">
    <location>
        <begin position="67"/>
        <end position="92"/>
    </location>
</feature>
<evidence type="ECO:0000313" key="5">
    <source>
        <dbReference type="Proteomes" id="UP001165136"/>
    </source>
</evidence>
<dbReference type="Proteomes" id="UP001165136">
    <property type="component" value="Unassembled WGS sequence"/>
</dbReference>
<dbReference type="GO" id="GO:0005737">
    <property type="term" value="C:cytoplasm"/>
    <property type="evidence" value="ECO:0007669"/>
    <property type="project" value="TreeGrafter"/>
</dbReference>
<dbReference type="GO" id="GO:0016831">
    <property type="term" value="F:carboxy-lyase activity"/>
    <property type="evidence" value="ECO:0007669"/>
    <property type="project" value="InterPro"/>
</dbReference>